<accession>A0A7K3WN92</accession>
<sequence>MKELLNLIFLITLSTGATGQLYTEIREEKEIGKEFHFENSEDGMLHSLDFIFTGFVGTELIQATFVYGAGDLKTRESDTLIFDIYCRWVADIVSVDSTGFEYNAKVCLANQNNKEYLFELNESRTDYPSVNLTIFDPKKKETLTQIVLTRKEKE</sequence>
<comment type="caution">
    <text evidence="1">The sequence shown here is derived from an EMBL/GenBank/DDBJ whole genome shotgun (WGS) entry which is preliminary data.</text>
</comment>
<dbReference type="EMBL" id="JAAGVY010000008">
    <property type="protein sequence ID" value="NEN23123.1"/>
    <property type="molecule type" value="Genomic_DNA"/>
</dbReference>
<proteinExistence type="predicted"/>
<dbReference type="Proteomes" id="UP000486602">
    <property type="component" value="Unassembled WGS sequence"/>
</dbReference>
<dbReference type="RefSeq" id="WP_163284013.1">
    <property type="nucleotide sequence ID" value="NZ_JAAGVY010000008.1"/>
</dbReference>
<protein>
    <submittedName>
        <fullName evidence="1">Uncharacterized protein</fullName>
    </submittedName>
</protein>
<evidence type="ECO:0000313" key="2">
    <source>
        <dbReference type="Proteomes" id="UP000486602"/>
    </source>
</evidence>
<keyword evidence="2" id="KW-1185">Reference proteome</keyword>
<gene>
    <name evidence="1" type="ORF">G3O08_06380</name>
</gene>
<dbReference type="AlphaFoldDB" id="A0A7K3WN92"/>
<name>A0A7K3WN92_9FLAO</name>
<reference evidence="1 2" key="1">
    <citation type="submission" date="2020-02" db="EMBL/GenBank/DDBJ databases">
        <title>Out from the shadows clarifying the taxonomy of the family Cryomorphaceae and related taxa by utilizing the GTDB taxonomic framework.</title>
        <authorList>
            <person name="Bowman J.P."/>
        </authorList>
    </citation>
    <scope>NUCLEOTIDE SEQUENCE [LARGE SCALE GENOMIC DNA]</scope>
    <source>
        <strain evidence="1 2">QSSC 1-22</strain>
    </source>
</reference>
<organism evidence="1 2">
    <name type="scientific">Cryomorpha ignava</name>
    <dbReference type="NCBI Taxonomy" id="101383"/>
    <lineage>
        <taxon>Bacteria</taxon>
        <taxon>Pseudomonadati</taxon>
        <taxon>Bacteroidota</taxon>
        <taxon>Flavobacteriia</taxon>
        <taxon>Flavobacteriales</taxon>
        <taxon>Cryomorphaceae</taxon>
        <taxon>Cryomorpha</taxon>
    </lineage>
</organism>
<evidence type="ECO:0000313" key="1">
    <source>
        <dbReference type="EMBL" id="NEN23123.1"/>
    </source>
</evidence>